<keyword evidence="2" id="KW-0067">ATP-binding</keyword>
<feature type="binding site" evidence="2">
    <location>
        <begin position="280"/>
        <end position="287"/>
    </location>
    <ligand>
        <name>ATP</name>
        <dbReference type="ChEBI" id="CHEBI:30616"/>
    </ligand>
</feature>
<dbReference type="Proteomes" id="UP000282656">
    <property type="component" value="Unassembled WGS sequence"/>
</dbReference>
<evidence type="ECO:0000256" key="1">
    <source>
        <dbReference type="PIRSR" id="PIRSR640198-1"/>
    </source>
</evidence>
<sequence>MRLPATPPDLHAFVQRVAQEGTERLVALLERKPIGPEVDGRYLHWDELRRHPVPEGMTHDEWWYRLKTARAALGSDVPLLDKAGRPFSFVRPNGLLSGLHQIDWQLGKGLELADPQLANPAVRDRYIVESLMEEAITSSQLEGASTTRKVAKQMLEQGRPPRTKDERMIFNNFQAMELMRRNAHVPLTTSLLLELHETITRDTLEPGEEGRLRRGDEPVTVQDRASGETLHVPPDARELPGRLRQLCAFANDSGGAVFIHPVVRAIVIHFMLAYDHPFVDGNGRTARALFYWSMIRQGYWIAEFLSISRIIQRAQMQYSRAFLFTETDHGDLTYFLLHQLEVIQRATDDLYAYLERKGREARQVDLLLKEGSVLNHRQRELLAHALHHPDASYDIQSHRRRHGVVYQTARQDLLDLEAAGLLKRDQVGRAFSFSPVSNLERRLKKYKP</sequence>
<feature type="binding site" evidence="2">
    <location>
        <begin position="221"/>
        <end position="231"/>
    </location>
    <ligand>
        <name>ATP</name>
        <dbReference type="ChEBI" id="CHEBI:30616"/>
    </ligand>
</feature>
<dbReference type="PANTHER" id="PTHR13504:SF38">
    <property type="entry name" value="FIDO DOMAIN-CONTAINING PROTEIN"/>
    <property type="match status" value="1"/>
</dbReference>
<dbReference type="SUPFAM" id="SSF140931">
    <property type="entry name" value="Fic-like"/>
    <property type="match status" value="1"/>
</dbReference>
<evidence type="ECO:0000313" key="5">
    <source>
        <dbReference type="Proteomes" id="UP000282656"/>
    </source>
</evidence>
<evidence type="ECO:0000313" key="4">
    <source>
        <dbReference type="EMBL" id="RKH72103.1"/>
    </source>
</evidence>
<feature type="domain" description="Fido" evidence="3">
    <location>
        <begin position="187"/>
        <end position="338"/>
    </location>
</feature>
<feature type="active site" evidence="1">
    <location>
        <position position="276"/>
    </location>
</feature>
<keyword evidence="2" id="KW-0547">Nucleotide-binding</keyword>
<dbReference type="InterPro" id="IPR003812">
    <property type="entry name" value="Fido"/>
</dbReference>
<dbReference type="OrthoDB" id="9813719at2"/>
<gene>
    <name evidence="4" type="ORF">D7X96_05745</name>
</gene>
<evidence type="ECO:0000259" key="3">
    <source>
        <dbReference type="PROSITE" id="PS51459"/>
    </source>
</evidence>
<evidence type="ECO:0000256" key="2">
    <source>
        <dbReference type="PIRSR" id="PIRSR640198-2"/>
    </source>
</evidence>
<reference evidence="5" key="1">
    <citation type="submission" date="2018-09" db="EMBL/GenBank/DDBJ databases">
        <authorList>
            <person name="Livingstone P.G."/>
            <person name="Whitworth D.E."/>
        </authorList>
    </citation>
    <scope>NUCLEOTIDE SEQUENCE [LARGE SCALE GENOMIC DNA]</scope>
    <source>
        <strain evidence="5">AB047A</strain>
    </source>
</reference>
<dbReference type="PROSITE" id="PS51459">
    <property type="entry name" value="FIDO"/>
    <property type="match status" value="1"/>
</dbReference>
<dbReference type="Gene3D" id="1.10.3290.10">
    <property type="entry name" value="Fido-like domain"/>
    <property type="match status" value="1"/>
</dbReference>
<dbReference type="PANTHER" id="PTHR13504">
    <property type="entry name" value="FIDO DOMAIN-CONTAINING PROTEIN DDB_G0283145"/>
    <property type="match status" value="1"/>
</dbReference>
<keyword evidence="5" id="KW-1185">Reference proteome</keyword>
<accession>A0A3A8QTR5</accession>
<protein>
    <submittedName>
        <fullName evidence="4">Fic family protein</fullName>
    </submittedName>
</protein>
<dbReference type="InterPro" id="IPR036597">
    <property type="entry name" value="Fido-like_dom_sf"/>
</dbReference>
<proteinExistence type="predicted"/>
<organism evidence="4 5">
    <name type="scientific">Corallococcus interemptor</name>
    <dbReference type="NCBI Taxonomy" id="2316720"/>
    <lineage>
        <taxon>Bacteria</taxon>
        <taxon>Pseudomonadati</taxon>
        <taxon>Myxococcota</taxon>
        <taxon>Myxococcia</taxon>
        <taxon>Myxococcales</taxon>
        <taxon>Cystobacterineae</taxon>
        <taxon>Myxococcaceae</taxon>
        <taxon>Corallococcus</taxon>
    </lineage>
</organism>
<dbReference type="Pfam" id="PF02661">
    <property type="entry name" value="Fic"/>
    <property type="match status" value="1"/>
</dbReference>
<dbReference type="RefSeq" id="WP_120548601.1">
    <property type="nucleotide sequence ID" value="NZ_RAWM01000010.1"/>
</dbReference>
<dbReference type="EMBL" id="RAWM01000010">
    <property type="protein sequence ID" value="RKH72103.1"/>
    <property type="molecule type" value="Genomic_DNA"/>
</dbReference>
<name>A0A3A8QTR5_9BACT</name>
<comment type="caution">
    <text evidence="4">The sequence shown here is derived from an EMBL/GenBank/DDBJ whole genome shotgun (WGS) entry which is preliminary data.</text>
</comment>
<dbReference type="GO" id="GO:0005524">
    <property type="term" value="F:ATP binding"/>
    <property type="evidence" value="ECO:0007669"/>
    <property type="project" value="UniProtKB-KW"/>
</dbReference>
<dbReference type="InterPro" id="IPR040198">
    <property type="entry name" value="Fido_containing"/>
</dbReference>
<dbReference type="AlphaFoldDB" id="A0A3A8QTR5"/>